<evidence type="ECO:0000313" key="3">
    <source>
        <dbReference type="Proteomes" id="UP000203663"/>
    </source>
</evidence>
<dbReference type="EMBL" id="KR011063">
    <property type="protein sequence ID" value="AKJ71820.1"/>
    <property type="molecule type" value="Genomic_DNA"/>
</dbReference>
<dbReference type="Gene3D" id="3.40.30.10">
    <property type="entry name" value="Glutaredoxin"/>
    <property type="match status" value="1"/>
</dbReference>
<name>A0A0K0N550_9CAUD</name>
<keyword evidence="3" id="KW-1185">Reference proteome</keyword>
<dbReference type="PROSITE" id="PS51354">
    <property type="entry name" value="GLUTAREDOXIN_2"/>
    <property type="match status" value="1"/>
</dbReference>
<dbReference type="OrthoDB" id="18944at10239"/>
<dbReference type="SUPFAM" id="SSF52833">
    <property type="entry name" value="Thioredoxin-like"/>
    <property type="match status" value="1"/>
</dbReference>
<sequence>MKITVFTLPDCAPCSQVKADLNTLGLEFEEVPARENRERWESVVARFPSDRKTGLPCTLIEDGDRTNFIVGWYTGYKDAVKRMTNGE</sequence>
<protein>
    <recommendedName>
        <fullName evidence="1">Glutaredoxin domain-containing protein</fullName>
    </recommendedName>
</protein>
<dbReference type="Pfam" id="PF00462">
    <property type="entry name" value="Glutaredoxin"/>
    <property type="match status" value="1"/>
</dbReference>
<gene>
    <name evidence="2" type="ORF">TIN3_23</name>
</gene>
<proteinExistence type="predicted"/>
<reference evidence="2 3" key="1">
    <citation type="journal article" date="2015" name="Appl. Environ. Microbiol.">
        <title>Three of a Kind: Genetically Similar Tsukamurella Phages TIN2, TIN3, and TIN4.</title>
        <authorList>
            <person name="Dyson Z.A."/>
            <person name="Tucci J."/>
            <person name="Seviour R.J."/>
            <person name="Petrovski S."/>
        </authorList>
    </citation>
    <scope>NUCLEOTIDE SEQUENCE [LARGE SCALE GENOMIC DNA]</scope>
</reference>
<feature type="domain" description="Glutaredoxin" evidence="1">
    <location>
        <begin position="3"/>
        <end position="47"/>
    </location>
</feature>
<accession>A0A0K0N550</accession>
<dbReference type="InterPro" id="IPR002109">
    <property type="entry name" value="Glutaredoxin"/>
</dbReference>
<dbReference type="Proteomes" id="UP000203663">
    <property type="component" value="Segment"/>
</dbReference>
<organism evidence="2 3">
    <name type="scientific">Tsukamurella phage TIN3</name>
    <dbReference type="NCBI Taxonomy" id="1636546"/>
    <lineage>
        <taxon>Viruses</taxon>
        <taxon>Duplodnaviria</taxon>
        <taxon>Heunggongvirae</taxon>
        <taxon>Uroviricota</taxon>
        <taxon>Caudoviricetes</taxon>
        <taxon>Tinduovirus</taxon>
        <taxon>Tinduovirus TIN3</taxon>
    </lineage>
</organism>
<evidence type="ECO:0000313" key="2">
    <source>
        <dbReference type="EMBL" id="AKJ71820.1"/>
    </source>
</evidence>
<dbReference type="GeneID" id="26641110"/>
<dbReference type="RefSeq" id="YP_009214789.1">
    <property type="nucleotide sequence ID" value="NC_028966.1"/>
</dbReference>
<dbReference type="KEGG" id="vg:26641110"/>
<dbReference type="InterPro" id="IPR036249">
    <property type="entry name" value="Thioredoxin-like_sf"/>
</dbReference>
<evidence type="ECO:0000259" key="1">
    <source>
        <dbReference type="Pfam" id="PF00462"/>
    </source>
</evidence>